<dbReference type="EMBL" id="JAGFNK010000095">
    <property type="protein sequence ID" value="KAI9508321.1"/>
    <property type="molecule type" value="Genomic_DNA"/>
</dbReference>
<protein>
    <submittedName>
        <fullName evidence="1">Rab-GTPase-TBC domain-containing protein</fullName>
    </submittedName>
</protein>
<name>A0ACC0UAQ4_9AGAM</name>
<sequence length="530" mass="57955">MTTADWHALRLQSLAPRGFGPSRSLIWPILLHLDVNHLNHPNVPTEHNPHQDERQIRLDTDRSFVLYPIDDAPEDVRLARQTELNMLIVKLFRRRPGLNYFQGFHDIATVFQLTLPPEIALYALEKLSLHRLRDSMGDTLEPLTGLMLILQRLLRLADPTYAMFLEEHAPLPYAALPHLLTLFAHAAPTLPLIQHIFDYLLVRPPLIIVYLVAAMTLTRKDQVLKVGDGDDEGMIHSVLTGLPEFVDYVKVHNDDQSQPYSEPMAAVLKPSDLTPGWNCADNAPITDEVSTSACNTVEPDLYAAASFPLLGLSYPLGAIATGAEADDLSLPSPSQSGVSTSTHPNAPACFEPADIPLPPSVASTRPASPVHTQSSQFQATQSLSSVLLLTDDLFSRFPPSTPELCLSRTFGPASVMRTWAEDAAKLPSDDQAEAFVVAGIDIVARYELEPVLLEKELQRGLKRDKAGRRKARRGSARLVVGAVLVLGVAVAVGVHTRGSGREADWRALLGALSVVGEKMLGMFGDPPLGL</sequence>
<evidence type="ECO:0000313" key="1">
    <source>
        <dbReference type="EMBL" id="KAI9508321.1"/>
    </source>
</evidence>
<comment type="caution">
    <text evidence="1">The sequence shown here is derived from an EMBL/GenBank/DDBJ whole genome shotgun (WGS) entry which is preliminary data.</text>
</comment>
<keyword evidence="2" id="KW-1185">Reference proteome</keyword>
<dbReference type="Proteomes" id="UP001207468">
    <property type="component" value="Unassembled WGS sequence"/>
</dbReference>
<evidence type="ECO:0000313" key="2">
    <source>
        <dbReference type="Proteomes" id="UP001207468"/>
    </source>
</evidence>
<reference evidence="1" key="1">
    <citation type="submission" date="2021-03" db="EMBL/GenBank/DDBJ databases">
        <title>Evolutionary priming and transition to the ectomycorrhizal habit in an iconic lineage of mushroom-forming fungi: is preadaptation a requirement?</title>
        <authorList>
            <consortium name="DOE Joint Genome Institute"/>
            <person name="Looney B.P."/>
            <person name="Miyauchi S."/>
            <person name="Morin E."/>
            <person name="Drula E."/>
            <person name="Courty P.E."/>
            <person name="Chicoki N."/>
            <person name="Fauchery L."/>
            <person name="Kohler A."/>
            <person name="Kuo A."/>
            <person name="LaButti K."/>
            <person name="Pangilinan J."/>
            <person name="Lipzen A."/>
            <person name="Riley R."/>
            <person name="Andreopoulos W."/>
            <person name="He G."/>
            <person name="Johnson J."/>
            <person name="Barry K.W."/>
            <person name="Grigoriev I.V."/>
            <person name="Nagy L."/>
            <person name="Hibbett D."/>
            <person name="Henrissat B."/>
            <person name="Matheny P.B."/>
            <person name="Labbe J."/>
            <person name="Martin A.F."/>
        </authorList>
    </citation>
    <scope>NUCLEOTIDE SEQUENCE</scope>
    <source>
        <strain evidence="1">BPL698</strain>
    </source>
</reference>
<gene>
    <name evidence="1" type="ORF">F5148DRAFT_1197269</name>
</gene>
<proteinExistence type="predicted"/>
<accession>A0ACC0UAQ4</accession>
<organism evidence="1 2">
    <name type="scientific">Russula earlei</name>
    <dbReference type="NCBI Taxonomy" id="71964"/>
    <lineage>
        <taxon>Eukaryota</taxon>
        <taxon>Fungi</taxon>
        <taxon>Dikarya</taxon>
        <taxon>Basidiomycota</taxon>
        <taxon>Agaricomycotina</taxon>
        <taxon>Agaricomycetes</taxon>
        <taxon>Russulales</taxon>
        <taxon>Russulaceae</taxon>
        <taxon>Russula</taxon>
    </lineage>
</organism>